<dbReference type="Proteomes" id="UP000293823">
    <property type="component" value="Unassembled WGS sequence"/>
</dbReference>
<gene>
    <name evidence="1" type="ORF">AA0113_g9117</name>
</gene>
<comment type="caution">
    <text evidence="1">The sequence shown here is derived from an EMBL/GenBank/DDBJ whole genome shotgun (WGS) entry which is preliminary data.</text>
</comment>
<protein>
    <submittedName>
        <fullName evidence="1">Uncharacterized protein</fullName>
    </submittedName>
</protein>
<reference evidence="2" key="1">
    <citation type="journal article" date="2019" name="bioRxiv">
        <title>Genomics, evolutionary history and diagnostics of the Alternaria alternata species group including apple and Asian pear pathotypes.</title>
        <authorList>
            <person name="Armitage A.D."/>
            <person name="Cockerton H.M."/>
            <person name="Sreenivasaprasad S."/>
            <person name="Woodhall J.W."/>
            <person name="Lane C.R."/>
            <person name="Harrison R.J."/>
            <person name="Clarkson J.P."/>
        </authorList>
    </citation>
    <scope>NUCLEOTIDE SEQUENCE [LARGE SCALE GENOMIC DNA]</scope>
    <source>
        <strain evidence="2">RGR 97.0016</strain>
    </source>
</reference>
<organism evidence="1 2">
    <name type="scientific">Alternaria arborescens</name>
    <dbReference type="NCBI Taxonomy" id="156630"/>
    <lineage>
        <taxon>Eukaryota</taxon>
        <taxon>Fungi</taxon>
        <taxon>Dikarya</taxon>
        <taxon>Ascomycota</taxon>
        <taxon>Pezizomycotina</taxon>
        <taxon>Dothideomycetes</taxon>
        <taxon>Pleosporomycetidae</taxon>
        <taxon>Pleosporales</taxon>
        <taxon>Pleosporineae</taxon>
        <taxon>Pleosporaceae</taxon>
        <taxon>Alternaria</taxon>
        <taxon>Alternaria sect. Alternaria</taxon>
    </lineage>
</organism>
<sequence length="66" mass="7456">MLNAPNNFSNGGVQVWFSTKPHTYLQYIGYVDAGWAPEHATFGGDSDFLNSPYSFEPWKLEEVDDP</sequence>
<dbReference type="AlphaFoldDB" id="A0A4Q4RCK2"/>
<evidence type="ECO:0000313" key="1">
    <source>
        <dbReference type="EMBL" id="RYO54305.1"/>
    </source>
</evidence>
<proteinExistence type="predicted"/>
<keyword evidence="2" id="KW-1185">Reference proteome</keyword>
<evidence type="ECO:0000313" key="2">
    <source>
        <dbReference type="Proteomes" id="UP000293823"/>
    </source>
</evidence>
<accession>A0A4Q4RCK2</accession>
<name>A0A4Q4RCK2_9PLEO</name>
<dbReference type="EMBL" id="PEJP01000040">
    <property type="protein sequence ID" value="RYO54305.1"/>
    <property type="molecule type" value="Genomic_DNA"/>
</dbReference>